<keyword evidence="1" id="KW-0812">Transmembrane</keyword>
<evidence type="ECO:0000256" key="1">
    <source>
        <dbReference type="SAM" id="Phobius"/>
    </source>
</evidence>
<dbReference type="AlphaFoldDB" id="A0A8J8NLS2"/>
<feature type="transmembrane region" description="Helical" evidence="1">
    <location>
        <begin position="315"/>
        <end position="337"/>
    </location>
</feature>
<evidence type="ECO:0000313" key="3">
    <source>
        <dbReference type="Proteomes" id="UP000785679"/>
    </source>
</evidence>
<accession>A0A8J8NLS2</accession>
<keyword evidence="3" id="KW-1185">Reference proteome</keyword>
<sequence>MKSLINQADDSMDAQLLPARTFPTEENRRIDKHVDKVHFQLEVNDPSLIDKLTVFAIRNGGSKHEDGQGKKYLFYPVYRQDTREDKELCLLHEVGCDLKDRIAYYNGRDFMEVYGRIHYANFAGGQYVRHQSHQVEGEFKKFMILDNLKAEDKDSVQEIIKQAKLSKEVLYYTHSDKDLDYIDFVICDMCRHIHEVDRQGYQSAFTKAIVMFYFALLGVFCNALVYFYLLMQAYDWEFKTIWLIAIYIGFIIAVCVQETIIIFGINMIGRSINKEDASMDTTFFIIEIKCLISVIIVVWELIYTIQNGSINLKQYIWYTVSCAVIPVLITIITYCIFQRYTSKKAKVDKNKAFMKFKLKNEGLISEQA</sequence>
<comment type="caution">
    <text evidence="2">The sequence shown here is derived from an EMBL/GenBank/DDBJ whole genome shotgun (WGS) entry which is preliminary data.</text>
</comment>
<protein>
    <submittedName>
        <fullName evidence="2">Uncharacterized protein</fullName>
    </submittedName>
</protein>
<organism evidence="2 3">
    <name type="scientific">Halteria grandinella</name>
    <dbReference type="NCBI Taxonomy" id="5974"/>
    <lineage>
        <taxon>Eukaryota</taxon>
        <taxon>Sar</taxon>
        <taxon>Alveolata</taxon>
        <taxon>Ciliophora</taxon>
        <taxon>Intramacronucleata</taxon>
        <taxon>Spirotrichea</taxon>
        <taxon>Stichotrichia</taxon>
        <taxon>Sporadotrichida</taxon>
        <taxon>Halteriidae</taxon>
        <taxon>Halteria</taxon>
    </lineage>
</organism>
<feature type="transmembrane region" description="Helical" evidence="1">
    <location>
        <begin position="208"/>
        <end position="229"/>
    </location>
</feature>
<feature type="transmembrane region" description="Helical" evidence="1">
    <location>
        <begin position="281"/>
        <end position="303"/>
    </location>
</feature>
<dbReference type="EMBL" id="RRYP01011588">
    <property type="protein sequence ID" value="TNV77633.1"/>
    <property type="molecule type" value="Genomic_DNA"/>
</dbReference>
<keyword evidence="1" id="KW-1133">Transmembrane helix</keyword>
<proteinExistence type="predicted"/>
<reference evidence="2" key="1">
    <citation type="submission" date="2019-06" db="EMBL/GenBank/DDBJ databases">
        <authorList>
            <person name="Zheng W."/>
        </authorList>
    </citation>
    <scope>NUCLEOTIDE SEQUENCE</scope>
    <source>
        <strain evidence="2">QDHG01</strain>
    </source>
</reference>
<feature type="transmembrane region" description="Helical" evidence="1">
    <location>
        <begin position="241"/>
        <end position="269"/>
    </location>
</feature>
<gene>
    <name evidence="2" type="ORF">FGO68_gene7178</name>
</gene>
<keyword evidence="1" id="KW-0472">Membrane</keyword>
<evidence type="ECO:0000313" key="2">
    <source>
        <dbReference type="EMBL" id="TNV77633.1"/>
    </source>
</evidence>
<name>A0A8J8NLS2_HALGN</name>
<dbReference type="Proteomes" id="UP000785679">
    <property type="component" value="Unassembled WGS sequence"/>
</dbReference>